<feature type="domain" description="CzcB-like C-terminal circularly permuted SH3-like" evidence="3">
    <location>
        <begin position="369"/>
        <end position="419"/>
    </location>
</feature>
<dbReference type="PANTHER" id="PTHR30469">
    <property type="entry name" value="MULTIDRUG RESISTANCE PROTEIN MDTA"/>
    <property type="match status" value="1"/>
</dbReference>
<keyword evidence="2" id="KW-1133">Transmembrane helix</keyword>
<evidence type="ECO:0000256" key="1">
    <source>
        <dbReference type="ARBA" id="ARBA00009477"/>
    </source>
</evidence>
<accession>A0ABS2D9H9</accession>
<name>A0ABS2D9H9_9SPHN</name>
<keyword evidence="2" id="KW-0472">Membrane</keyword>
<dbReference type="Gene3D" id="2.40.420.20">
    <property type="match status" value="1"/>
</dbReference>
<comment type="caution">
    <text evidence="4">The sequence shown here is derived from an EMBL/GenBank/DDBJ whole genome shotgun (WGS) entry which is preliminary data.</text>
</comment>
<organism evidence="4 5">
    <name type="scientific">Sphingomonas longa</name>
    <dbReference type="NCBI Taxonomy" id="2778730"/>
    <lineage>
        <taxon>Bacteria</taxon>
        <taxon>Pseudomonadati</taxon>
        <taxon>Pseudomonadota</taxon>
        <taxon>Alphaproteobacteria</taxon>
        <taxon>Sphingomonadales</taxon>
        <taxon>Sphingomonadaceae</taxon>
        <taxon>Sphingomonas</taxon>
    </lineage>
</organism>
<evidence type="ECO:0000256" key="2">
    <source>
        <dbReference type="SAM" id="Phobius"/>
    </source>
</evidence>
<reference evidence="4 5" key="1">
    <citation type="submission" date="2020-12" db="EMBL/GenBank/DDBJ databases">
        <title>Sphingomonas sp.</title>
        <authorList>
            <person name="Kim M.K."/>
        </authorList>
    </citation>
    <scope>NUCLEOTIDE SEQUENCE [LARGE SCALE GENOMIC DNA]</scope>
    <source>
        <strain evidence="4 5">BT552</strain>
    </source>
</reference>
<dbReference type="EMBL" id="JAFEMC010000004">
    <property type="protein sequence ID" value="MBM6577580.1"/>
    <property type="molecule type" value="Genomic_DNA"/>
</dbReference>
<evidence type="ECO:0000313" key="4">
    <source>
        <dbReference type="EMBL" id="MBM6577580.1"/>
    </source>
</evidence>
<evidence type="ECO:0000259" key="3">
    <source>
        <dbReference type="Pfam" id="PF25975"/>
    </source>
</evidence>
<keyword evidence="5" id="KW-1185">Reference proteome</keyword>
<feature type="transmembrane region" description="Helical" evidence="2">
    <location>
        <begin position="33"/>
        <end position="51"/>
    </location>
</feature>
<proteinExistence type="inferred from homology"/>
<evidence type="ECO:0000313" key="5">
    <source>
        <dbReference type="Proteomes" id="UP000763641"/>
    </source>
</evidence>
<dbReference type="InterPro" id="IPR006143">
    <property type="entry name" value="RND_pump_MFP"/>
</dbReference>
<dbReference type="Gene3D" id="2.40.50.100">
    <property type="match status" value="1"/>
</dbReference>
<gene>
    <name evidence="4" type="ORF">ILT43_14450</name>
</gene>
<dbReference type="NCBIfam" id="TIGR01730">
    <property type="entry name" value="RND_mfp"/>
    <property type="match status" value="1"/>
</dbReference>
<keyword evidence="2" id="KW-0812">Transmembrane</keyword>
<protein>
    <submittedName>
        <fullName evidence="4">Efflux RND transporter periplasmic adaptor subunit</fullName>
    </submittedName>
</protein>
<dbReference type="InterPro" id="IPR058649">
    <property type="entry name" value="CzcB_C"/>
</dbReference>
<dbReference type="RefSeq" id="WP_204199683.1">
    <property type="nucleotide sequence ID" value="NZ_JAFEMC010000004.1"/>
</dbReference>
<comment type="similarity">
    <text evidence="1">Belongs to the membrane fusion protein (MFP) (TC 8.A.1) family.</text>
</comment>
<sequence length="426" mass="45122">MMTEPSIHANLSPGAGMDRQVAKKPRPWWRSRAALIAVAVVLVAVAVWRSLPAAGSTDIASADVETGLVARAPFADYLPVRATVAPKVTTLVGVLSGGQVESLLVQDGAMVGAGQPLARLANPELRLEVLTREAQIAGQLGDVSGQDLGIERNRLDRASQIAQANYDLIKARRELGIRQQLHDKGFVSDAGVKSFAEEAAYQEKRLAQLQSGGATEARITALQESRLADTRNRLSGNLTAVRAGLDALVVRAPTGGRLTNFAIQPGQTLKPGDPAGQVDSEGAWKLEADVDEFYLGRVAVGQKATANDARLTVSKVLPAVKDGRFRVELTFDRAPDGLNRGQTMDVRVTLGSTAPALVVPVGGWVDAGGGSSVFVLDSDGAHARRRTIKIGRRNPEQVEILSGLEPGEHIVTSNTSAVKGDILNIR</sequence>
<dbReference type="Gene3D" id="1.10.287.470">
    <property type="entry name" value="Helix hairpin bin"/>
    <property type="match status" value="1"/>
</dbReference>
<dbReference type="Proteomes" id="UP000763641">
    <property type="component" value="Unassembled WGS sequence"/>
</dbReference>
<dbReference type="Pfam" id="PF25975">
    <property type="entry name" value="CzcB_C"/>
    <property type="match status" value="1"/>
</dbReference>